<dbReference type="EMBL" id="CP002930">
    <property type="protein sequence ID" value="AFX99788.1"/>
    <property type="molecule type" value="Genomic_DNA"/>
</dbReference>
<proteinExistence type="predicted"/>
<sequence length="638" mass="72806">MVLLIVGVFWLAYIISSSIQFYFNVRDLTEKEILRRQSQMQFVQESFTPLVITENFALLKDRLENARKIHLIDFYILQNGTEVVTWYNNFNNLEGINVDYQVFNQLLQNDLLAFRTVKLMDYRFTTGVFQDRTEIMKQNIWLMKGMILQELIIVTLMVGLVVYLFLKDIINLTQILANRDRSKLANLKSLSKEGQTLLTATQSYESTKKYLEYENRYYSDSLTPAILHEMKSGQKAPYAFQSTMIRVDLNGYTQIFLDKKDEYVTEIMNTYFIKARELIERYNGLIYQYVGDEIVFHIKEDKQNSQALALACLRSVFEAAQQIEASLPEGADHYFKVKGSFVLGKIRFVNQDSGFALSGLPLIESARLLSQVDDKASSSVTFYAEAADSVEGLCTVSDTKETLLKGFSKPSTLFRAKNFTTVTEALQKDVSLLTYFRSDEDLCAAYEFLSAEIESGKDQSFFTAFGILKTYKVRMSGDMQAEAFTSFLRTIQNANKTGKANDKVLSAAISLASNFVPSYLVKESLLEVLSSCLEHADPRVQANTIIVLGDLAEDIAFLRRFVYSKNNRVSADALLVSGKRNIDKELAEKLKEYLDSKNPLFQASGRFVVRSLGEHYKNTDPIFFETNPMLKDLLRKIS</sequence>
<dbReference type="HOGENOM" id="CLU_421917_0_0_7"/>
<dbReference type="KEGG" id="bbat:Bdt_0076"/>
<dbReference type="Proteomes" id="UP000010074">
    <property type="component" value="Chromosome"/>
</dbReference>
<organism evidence="2 3">
    <name type="scientific">Bdellovibrio bacteriovorus str. Tiberius</name>
    <dbReference type="NCBI Taxonomy" id="1069642"/>
    <lineage>
        <taxon>Bacteria</taxon>
        <taxon>Pseudomonadati</taxon>
        <taxon>Bdellovibrionota</taxon>
        <taxon>Bdellovibrionia</taxon>
        <taxon>Bdellovibrionales</taxon>
        <taxon>Pseudobdellovibrionaceae</taxon>
        <taxon>Bdellovibrio</taxon>
    </lineage>
</organism>
<accession>K7Z6E7</accession>
<protein>
    <submittedName>
        <fullName evidence="2">Adenylate cyclase, putative</fullName>
    </submittedName>
</protein>
<dbReference type="Gene3D" id="3.30.70.1230">
    <property type="entry name" value="Nucleotide cyclase"/>
    <property type="match status" value="1"/>
</dbReference>
<dbReference type="PATRIC" id="fig|1069642.3.peg.75"/>
<dbReference type="InterPro" id="IPR029787">
    <property type="entry name" value="Nucleotide_cyclase"/>
</dbReference>
<gene>
    <name evidence="2" type="primary">cyaB</name>
    <name evidence="2" type="ORF">Bdt_0076</name>
</gene>
<dbReference type="SUPFAM" id="SSF48371">
    <property type="entry name" value="ARM repeat"/>
    <property type="match status" value="1"/>
</dbReference>
<dbReference type="InterPro" id="IPR016024">
    <property type="entry name" value="ARM-type_fold"/>
</dbReference>
<dbReference type="SUPFAM" id="SSF55073">
    <property type="entry name" value="Nucleotide cyclase"/>
    <property type="match status" value="1"/>
</dbReference>
<name>K7Z6E7_BDEBC</name>
<keyword evidence="1" id="KW-0812">Transmembrane</keyword>
<keyword evidence="1" id="KW-1133">Transmembrane helix</keyword>
<dbReference type="STRING" id="1069642.Bdt_0076"/>
<evidence type="ECO:0000313" key="2">
    <source>
        <dbReference type="EMBL" id="AFX99788.1"/>
    </source>
</evidence>
<evidence type="ECO:0000256" key="1">
    <source>
        <dbReference type="SAM" id="Phobius"/>
    </source>
</evidence>
<keyword evidence="1" id="KW-0472">Membrane</keyword>
<reference evidence="2 3" key="1">
    <citation type="journal article" date="2012" name="BMC Genomics">
        <title>Genome analysis of a simultaneously predatory and prey-independent, novel Bdellovibrio bacteriovorus from the River Tiber, supports in silico predictions of both ancient and recent lateral gene transfer from diverse bacteria.</title>
        <authorList>
            <person name="Hobley L."/>
            <person name="Lerner T.R."/>
            <person name="Williams L.E."/>
            <person name="Lambert C."/>
            <person name="Till R."/>
            <person name="Milner D.S."/>
            <person name="Basford S.M."/>
            <person name="Capeness M.J."/>
            <person name="Fenton A.K."/>
            <person name="Atterbury R.J."/>
            <person name="Harris M.A."/>
            <person name="Sockett R.E."/>
        </authorList>
    </citation>
    <scope>NUCLEOTIDE SEQUENCE [LARGE SCALE GENOMIC DNA]</scope>
    <source>
        <strain evidence="2 3">Tiberius</strain>
    </source>
</reference>
<feature type="transmembrane region" description="Helical" evidence="1">
    <location>
        <begin position="6"/>
        <end position="25"/>
    </location>
</feature>
<evidence type="ECO:0000313" key="3">
    <source>
        <dbReference type="Proteomes" id="UP000010074"/>
    </source>
</evidence>
<feature type="transmembrane region" description="Helical" evidence="1">
    <location>
        <begin position="146"/>
        <end position="166"/>
    </location>
</feature>
<dbReference type="AlphaFoldDB" id="K7Z6E7"/>